<name>A0A2N7X3R7_9BURK</name>
<dbReference type="Proteomes" id="UP000235777">
    <property type="component" value="Unassembled WGS sequence"/>
</dbReference>
<evidence type="ECO:0000313" key="1">
    <source>
        <dbReference type="EMBL" id="PMS36264.1"/>
    </source>
</evidence>
<dbReference type="OrthoDB" id="9133428at2"/>
<accession>A0A2N7X3R7</accession>
<proteinExistence type="predicted"/>
<reference evidence="1 2" key="1">
    <citation type="submission" date="2018-01" db="EMBL/GenBank/DDBJ databases">
        <title>Whole genome analyses suggest that Burkholderia sensu lato contains two further novel genera in the rhizoxinica-symbiotica group Mycetohabitans gen. nov., and Trinickia gen. nov.: implications for the evolution of diazotrophy and nodulation in the Burkholderiaceae.</title>
        <authorList>
            <person name="Estrada-de los Santos P."/>
            <person name="Palmer M."/>
            <person name="Chavez-Ramirez B."/>
            <person name="Beukes C."/>
            <person name="Steenkamp E.T."/>
            <person name="Hirsch A.M."/>
            <person name="Manyaka P."/>
            <person name="Maluk M."/>
            <person name="Lafos M."/>
            <person name="Crook M."/>
            <person name="Gross E."/>
            <person name="Simon M.F."/>
            <person name="Bueno dos Reis Junior F."/>
            <person name="Poole P.S."/>
            <person name="Venter S.N."/>
            <person name="James E.K."/>
        </authorList>
    </citation>
    <scope>NUCLEOTIDE SEQUENCE [LARGE SCALE GENOMIC DNA]</scope>
    <source>
        <strain evidence="1 2">JPY 581</strain>
    </source>
</reference>
<dbReference type="EMBL" id="PNYC01000007">
    <property type="protein sequence ID" value="PMS36264.1"/>
    <property type="molecule type" value="Genomic_DNA"/>
</dbReference>
<comment type="caution">
    <text evidence="1">The sequence shown here is derived from an EMBL/GenBank/DDBJ whole genome shotgun (WGS) entry which is preliminary data.</text>
</comment>
<dbReference type="STRING" id="863227.GCA_000373005_05228"/>
<keyword evidence="2" id="KW-1185">Reference proteome</keyword>
<organism evidence="1 2">
    <name type="scientific">Trinickia symbiotica</name>
    <dbReference type="NCBI Taxonomy" id="863227"/>
    <lineage>
        <taxon>Bacteria</taxon>
        <taxon>Pseudomonadati</taxon>
        <taxon>Pseudomonadota</taxon>
        <taxon>Betaproteobacteria</taxon>
        <taxon>Burkholderiales</taxon>
        <taxon>Burkholderiaceae</taxon>
        <taxon>Trinickia</taxon>
    </lineage>
</organism>
<evidence type="ECO:0000313" key="2">
    <source>
        <dbReference type="Proteomes" id="UP000235777"/>
    </source>
</evidence>
<dbReference type="RefSeq" id="WP_018443836.1">
    <property type="nucleotide sequence ID" value="NZ_KB890217.1"/>
</dbReference>
<sequence>MGIQIVVVAGSHAEVVEKLGNAAPFAEIFPLPEGNSGISVPSKVVDDIGEQIVLGRISAFAYFDLWAGEWRLPK</sequence>
<dbReference type="AlphaFoldDB" id="A0A2N7X3R7"/>
<protein>
    <submittedName>
        <fullName evidence="1">Uncharacterized protein</fullName>
    </submittedName>
</protein>
<gene>
    <name evidence="1" type="ORF">C0Z20_12260</name>
</gene>